<comment type="caution">
    <text evidence="1">The sequence shown here is derived from an EMBL/GenBank/DDBJ whole genome shotgun (WGS) entry which is preliminary data.</text>
</comment>
<organism evidence="1 2">
    <name type="scientific">Meloidogyne enterolobii</name>
    <name type="common">Root-knot nematode worm</name>
    <name type="synonym">Meloidogyne mayaguensis</name>
    <dbReference type="NCBI Taxonomy" id="390850"/>
    <lineage>
        <taxon>Eukaryota</taxon>
        <taxon>Metazoa</taxon>
        <taxon>Ecdysozoa</taxon>
        <taxon>Nematoda</taxon>
        <taxon>Chromadorea</taxon>
        <taxon>Rhabditida</taxon>
        <taxon>Tylenchina</taxon>
        <taxon>Tylenchomorpha</taxon>
        <taxon>Tylenchoidea</taxon>
        <taxon>Meloidogynidae</taxon>
        <taxon>Meloidogyninae</taxon>
        <taxon>Meloidogyne</taxon>
    </lineage>
</organism>
<sequence length="78" mass="8909">MPPIKDIPHYLVLMRYLLARFDHYGNKVISTNFPVLNHAIVLIKFFDNFRGGATADEKKTEQITSQINVKKGFDEGEG</sequence>
<dbReference type="Proteomes" id="UP001497535">
    <property type="component" value="Unassembled WGS sequence"/>
</dbReference>
<evidence type="ECO:0000313" key="1">
    <source>
        <dbReference type="EMBL" id="CAK5089826.1"/>
    </source>
</evidence>
<evidence type="ECO:0000313" key="2">
    <source>
        <dbReference type="Proteomes" id="UP001497535"/>
    </source>
</evidence>
<keyword evidence="2" id="KW-1185">Reference proteome</keyword>
<name>A0ACB1AE76_MELEN</name>
<proteinExistence type="predicted"/>
<protein>
    <submittedName>
        <fullName evidence="1">Uncharacterized protein</fullName>
    </submittedName>
</protein>
<dbReference type="EMBL" id="CAVMJV010000079">
    <property type="protein sequence ID" value="CAK5089826.1"/>
    <property type="molecule type" value="Genomic_DNA"/>
</dbReference>
<gene>
    <name evidence="1" type="ORF">MENTE1834_LOCUS37569</name>
</gene>
<reference evidence="1" key="1">
    <citation type="submission" date="2023-11" db="EMBL/GenBank/DDBJ databases">
        <authorList>
            <person name="Poullet M."/>
        </authorList>
    </citation>
    <scope>NUCLEOTIDE SEQUENCE</scope>
    <source>
        <strain evidence="1">E1834</strain>
    </source>
</reference>
<accession>A0ACB1AE76</accession>